<dbReference type="RefSeq" id="WP_092559217.1">
    <property type="nucleotide sequence ID" value="NZ_FOYZ01000002.1"/>
</dbReference>
<dbReference type="GO" id="GO:0008080">
    <property type="term" value="F:N-acetyltransferase activity"/>
    <property type="evidence" value="ECO:0007669"/>
    <property type="project" value="TreeGrafter"/>
</dbReference>
<dbReference type="InterPro" id="IPR039143">
    <property type="entry name" value="GNPNAT1-like"/>
</dbReference>
<keyword evidence="3" id="KW-1185">Reference proteome</keyword>
<dbReference type="Gene3D" id="3.40.630.30">
    <property type="match status" value="1"/>
</dbReference>
<dbReference type="InterPro" id="IPR000182">
    <property type="entry name" value="GNAT_dom"/>
</dbReference>
<dbReference type="AlphaFoldDB" id="A0A1I6I9W9"/>
<dbReference type="EMBL" id="FOYZ01000002">
    <property type="protein sequence ID" value="SFR63565.1"/>
    <property type="molecule type" value="Genomic_DNA"/>
</dbReference>
<feature type="domain" description="N-acetyltransferase" evidence="1">
    <location>
        <begin position="1"/>
        <end position="155"/>
    </location>
</feature>
<gene>
    <name evidence="2" type="ORF">SAMN05661086_00600</name>
</gene>
<organism evidence="2 3">
    <name type="scientific">Anaeromicropila populeti</name>
    <dbReference type="NCBI Taxonomy" id="37658"/>
    <lineage>
        <taxon>Bacteria</taxon>
        <taxon>Bacillati</taxon>
        <taxon>Bacillota</taxon>
        <taxon>Clostridia</taxon>
        <taxon>Lachnospirales</taxon>
        <taxon>Lachnospiraceae</taxon>
        <taxon>Anaeromicropila</taxon>
    </lineage>
</organism>
<sequence>MIIRKATSADVNSLVFMRIEYLKETLGRMDEKDIEALKKQLQLYFKTHINVDFTAYVAEQDRAVVATGFMIVNEKPASPLFMTGKTGTVYNVYTRPQYQKKGLATSIMNQIIQEAKKKHISYIELSATDAGKPLYDKLGFMEKISAYTDMKLVLER</sequence>
<dbReference type="Pfam" id="PF00583">
    <property type="entry name" value="Acetyltransf_1"/>
    <property type="match status" value="1"/>
</dbReference>
<dbReference type="OrthoDB" id="119498at2"/>
<accession>A0A1I6I9W9</accession>
<protein>
    <submittedName>
        <fullName evidence="2">N-acetylglutamate synthase, GNAT family</fullName>
    </submittedName>
</protein>
<evidence type="ECO:0000259" key="1">
    <source>
        <dbReference type="PROSITE" id="PS51186"/>
    </source>
</evidence>
<evidence type="ECO:0000313" key="2">
    <source>
        <dbReference type="EMBL" id="SFR63565.1"/>
    </source>
</evidence>
<reference evidence="2 3" key="1">
    <citation type="submission" date="2016-10" db="EMBL/GenBank/DDBJ databases">
        <authorList>
            <person name="de Groot N.N."/>
        </authorList>
    </citation>
    <scope>NUCLEOTIDE SEQUENCE [LARGE SCALE GENOMIC DNA]</scope>
    <source>
        <strain evidence="2 3">743A</strain>
    </source>
</reference>
<proteinExistence type="predicted"/>
<name>A0A1I6I9W9_9FIRM</name>
<dbReference type="PROSITE" id="PS51186">
    <property type="entry name" value="GNAT"/>
    <property type="match status" value="1"/>
</dbReference>
<evidence type="ECO:0000313" key="3">
    <source>
        <dbReference type="Proteomes" id="UP000199659"/>
    </source>
</evidence>
<dbReference type="Proteomes" id="UP000199659">
    <property type="component" value="Unassembled WGS sequence"/>
</dbReference>
<dbReference type="STRING" id="37658.SAMN05661086_00600"/>
<dbReference type="InterPro" id="IPR016181">
    <property type="entry name" value="Acyl_CoA_acyltransferase"/>
</dbReference>
<dbReference type="PANTHER" id="PTHR13355:SF15">
    <property type="entry name" value="GCN5-RELATED N-ACETYLTRANSFERASE 3, CHLOROPLASTIC"/>
    <property type="match status" value="1"/>
</dbReference>
<dbReference type="SUPFAM" id="SSF55729">
    <property type="entry name" value="Acyl-CoA N-acyltransferases (Nat)"/>
    <property type="match status" value="1"/>
</dbReference>
<dbReference type="CDD" id="cd04301">
    <property type="entry name" value="NAT_SF"/>
    <property type="match status" value="1"/>
</dbReference>
<dbReference type="PANTHER" id="PTHR13355">
    <property type="entry name" value="GLUCOSAMINE 6-PHOSPHATE N-ACETYLTRANSFERASE"/>
    <property type="match status" value="1"/>
</dbReference>